<dbReference type="Proteomes" id="UP001247805">
    <property type="component" value="Unassembled WGS sequence"/>
</dbReference>
<dbReference type="RefSeq" id="WP_316026678.1">
    <property type="nucleotide sequence ID" value="NZ_JAWDIO010000002.1"/>
</dbReference>
<dbReference type="Pfam" id="PF07635">
    <property type="entry name" value="PSCyt1"/>
    <property type="match status" value="1"/>
</dbReference>
<evidence type="ECO:0000259" key="1">
    <source>
        <dbReference type="Pfam" id="PF07635"/>
    </source>
</evidence>
<dbReference type="InterPro" id="IPR011429">
    <property type="entry name" value="Cyt_c_Planctomycete-type"/>
</dbReference>
<dbReference type="SUPFAM" id="SSF46626">
    <property type="entry name" value="Cytochrome c"/>
    <property type="match status" value="1"/>
</dbReference>
<gene>
    <name evidence="2" type="ORF">RS130_15535</name>
</gene>
<keyword evidence="3" id="KW-1185">Reference proteome</keyword>
<organism evidence="2 3">
    <name type="scientific">Paraglaciecola aquimarina</name>
    <dbReference type="NCBI Taxonomy" id="1235557"/>
    <lineage>
        <taxon>Bacteria</taxon>
        <taxon>Pseudomonadati</taxon>
        <taxon>Pseudomonadota</taxon>
        <taxon>Gammaproteobacteria</taxon>
        <taxon>Alteromonadales</taxon>
        <taxon>Alteromonadaceae</taxon>
        <taxon>Paraglaciecola</taxon>
    </lineage>
</organism>
<protein>
    <submittedName>
        <fullName evidence="2">C-type cytochrome domain-containing protein</fullName>
    </submittedName>
</protein>
<sequence length="92" mass="10164">MLERRCVSCHNDSKQKGKLNLSSIEGLVKGGKSGKAIVANNLNQSELYQRITMAHEQKGFMPAEGKTPLSDEQTKAIALVDPGWCSHNWQSH</sequence>
<evidence type="ECO:0000313" key="3">
    <source>
        <dbReference type="Proteomes" id="UP001247805"/>
    </source>
</evidence>
<accession>A0ABU3SYN6</accession>
<proteinExistence type="predicted"/>
<dbReference type="InterPro" id="IPR036909">
    <property type="entry name" value="Cyt_c-like_dom_sf"/>
</dbReference>
<dbReference type="Gene3D" id="1.10.760.10">
    <property type="entry name" value="Cytochrome c-like domain"/>
    <property type="match status" value="1"/>
</dbReference>
<dbReference type="EMBL" id="JAWDIO010000002">
    <property type="protein sequence ID" value="MDU0355124.1"/>
    <property type="molecule type" value="Genomic_DNA"/>
</dbReference>
<feature type="domain" description="Cytochrome C Planctomycete-type" evidence="1">
    <location>
        <begin position="6"/>
        <end position="63"/>
    </location>
</feature>
<evidence type="ECO:0000313" key="2">
    <source>
        <dbReference type="EMBL" id="MDU0355124.1"/>
    </source>
</evidence>
<dbReference type="PANTHER" id="PTHR35889">
    <property type="entry name" value="CYCLOINULO-OLIGOSACCHARIDE FRUCTANOTRANSFERASE-RELATED"/>
    <property type="match status" value="1"/>
</dbReference>
<comment type="caution">
    <text evidence="2">The sequence shown here is derived from an EMBL/GenBank/DDBJ whole genome shotgun (WGS) entry which is preliminary data.</text>
</comment>
<name>A0ABU3SYN6_9ALTE</name>
<dbReference type="PANTHER" id="PTHR35889:SF3">
    <property type="entry name" value="F-BOX DOMAIN-CONTAINING PROTEIN"/>
    <property type="match status" value="1"/>
</dbReference>
<reference evidence="2 3" key="1">
    <citation type="submission" date="2023-10" db="EMBL/GenBank/DDBJ databases">
        <title>Glaciecola aquimarina strain GGW-M5 nov., isolated from a coastal seawater.</title>
        <authorList>
            <person name="Bayburt H."/>
            <person name="Kim J.M."/>
            <person name="Choi B.J."/>
            <person name="Jeon C.O."/>
        </authorList>
    </citation>
    <scope>NUCLEOTIDE SEQUENCE [LARGE SCALE GENOMIC DNA]</scope>
    <source>
        <strain evidence="2 3">KCTC 32108</strain>
    </source>
</reference>